<name>A0A6G3ZS44_9BACL</name>
<dbReference type="InterPro" id="IPR000182">
    <property type="entry name" value="GNAT_dom"/>
</dbReference>
<gene>
    <name evidence="2" type="ORF">GK047_00025</name>
</gene>
<dbReference type="SUPFAM" id="SSF55729">
    <property type="entry name" value="Acyl-CoA N-acyltransferases (Nat)"/>
    <property type="match status" value="1"/>
</dbReference>
<dbReference type="AlphaFoldDB" id="A0A6G3ZS44"/>
<proteinExistence type="predicted"/>
<dbReference type="PANTHER" id="PTHR43610">
    <property type="entry name" value="BLL6696 PROTEIN"/>
    <property type="match status" value="1"/>
</dbReference>
<evidence type="ECO:0000313" key="2">
    <source>
        <dbReference type="EMBL" id="NEW04411.1"/>
    </source>
</evidence>
<dbReference type="PANTHER" id="PTHR43610:SF1">
    <property type="entry name" value="N-ACETYLTRANSFERASE DOMAIN-CONTAINING PROTEIN"/>
    <property type="match status" value="1"/>
</dbReference>
<feature type="domain" description="N-acetyltransferase" evidence="1">
    <location>
        <begin position="13"/>
        <end position="151"/>
    </location>
</feature>
<dbReference type="GO" id="GO:0016747">
    <property type="term" value="F:acyltransferase activity, transferring groups other than amino-acyl groups"/>
    <property type="evidence" value="ECO:0007669"/>
    <property type="project" value="InterPro"/>
</dbReference>
<protein>
    <submittedName>
        <fullName evidence="2">GNAT family N-acetyltransferase</fullName>
    </submittedName>
</protein>
<keyword evidence="2" id="KW-0808">Transferase</keyword>
<dbReference type="Gene3D" id="3.40.630.30">
    <property type="match status" value="1"/>
</dbReference>
<evidence type="ECO:0000259" key="1">
    <source>
        <dbReference type="Pfam" id="PF13302"/>
    </source>
</evidence>
<dbReference type="InterPro" id="IPR016181">
    <property type="entry name" value="Acyl_CoA_acyltransferase"/>
</dbReference>
<accession>A0A6G3ZS44</accession>
<dbReference type="Pfam" id="PF13302">
    <property type="entry name" value="Acetyltransf_3"/>
    <property type="match status" value="1"/>
</dbReference>
<dbReference type="EMBL" id="JAAIKC010000001">
    <property type="protein sequence ID" value="NEW04411.1"/>
    <property type="molecule type" value="Genomic_DNA"/>
</dbReference>
<comment type="caution">
    <text evidence="2">The sequence shown here is derived from an EMBL/GenBank/DDBJ whole genome shotgun (WGS) entry which is preliminary data.</text>
</comment>
<organism evidence="2">
    <name type="scientific">Paenibacillus sp. SYP-B3998</name>
    <dbReference type="NCBI Taxonomy" id="2678564"/>
    <lineage>
        <taxon>Bacteria</taxon>
        <taxon>Bacillati</taxon>
        <taxon>Bacillota</taxon>
        <taxon>Bacilli</taxon>
        <taxon>Bacillales</taxon>
        <taxon>Paenibacillaceae</taxon>
        <taxon>Paenibacillus</taxon>
    </lineage>
</organism>
<reference evidence="2" key="1">
    <citation type="submission" date="2020-02" db="EMBL/GenBank/DDBJ databases">
        <authorList>
            <person name="Shen X.-R."/>
            <person name="Zhang Y.-X."/>
        </authorList>
    </citation>
    <scope>NUCLEOTIDE SEQUENCE</scope>
    <source>
        <strain evidence="2">SYP-B3998</strain>
    </source>
</reference>
<sequence>MMNIEPVILEGTRVALLPMEKSHLSGLAEAAADPLIWSYMTPLLQINDVENFVHQALAEHQSGHGIPYTVYDKQFDKIVGSTRFFDISLEHRHLEIGQTWYNPSVWRTRVNTECKYLLLRHCFESLDLLRVQIKTDLRNIRSQTAIARIGAHKEGILRQHRVLHDGYIRDTVIFSILDSEWPNVKSKLEGYL</sequence>